<proteinExistence type="predicted"/>
<keyword evidence="5" id="KW-1185">Reference proteome</keyword>
<dbReference type="GO" id="GO:0051286">
    <property type="term" value="C:cell tip"/>
    <property type="evidence" value="ECO:0007669"/>
    <property type="project" value="TreeGrafter"/>
</dbReference>
<feature type="region of interest" description="Disordered" evidence="3">
    <location>
        <begin position="373"/>
        <end position="508"/>
    </location>
</feature>
<feature type="region of interest" description="Disordered" evidence="3">
    <location>
        <begin position="119"/>
        <end position="143"/>
    </location>
</feature>
<evidence type="ECO:0000313" key="5">
    <source>
        <dbReference type="Proteomes" id="UP001362899"/>
    </source>
</evidence>
<dbReference type="Pfam" id="PF25555">
    <property type="entry name" value="RAB3A-like_C"/>
    <property type="match status" value="1"/>
</dbReference>
<dbReference type="PANTHER" id="PTHR14430:SF4">
    <property type="entry name" value="GDP_GTP EXCHANGE FACTOR SEC2 N-TERMINAL DOMAIN-CONTAINING PROTEIN"/>
    <property type="match status" value="1"/>
</dbReference>
<evidence type="ECO:0000256" key="1">
    <source>
        <dbReference type="ARBA" id="ARBA00023054"/>
    </source>
</evidence>
<evidence type="ECO:0000313" key="4">
    <source>
        <dbReference type="EMBL" id="GMM52864.1"/>
    </source>
</evidence>
<dbReference type="Proteomes" id="UP001362899">
    <property type="component" value="Unassembled WGS sequence"/>
</dbReference>
<accession>A0AAV5RQR4</accession>
<dbReference type="EMBL" id="BTGC01000008">
    <property type="protein sequence ID" value="GMM52864.1"/>
    <property type="molecule type" value="Genomic_DNA"/>
</dbReference>
<reference evidence="4 5" key="1">
    <citation type="journal article" date="2023" name="Elife">
        <title>Identification of key yeast species and microbe-microbe interactions impacting larval growth of Drosophila in the wild.</title>
        <authorList>
            <person name="Mure A."/>
            <person name="Sugiura Y."/>
            <person name="Maeda R."/>
            <person name="Honda K."/>
            <person name="Sakurai N."/>
            <person name="Takahashi Y."/>
            <person name="Watada M."/>
            <person name="Katoh T."/>
            <person name="Gotoh A."/>
            <person name="Gotoh Y."/>
            <person name="Taniguchi I."/>
            <person name="Nakamura K."/>
            <person name="Hayashi T."/>
            <person name="Katayama T."/>
            <person name="Uemura T."/>
            <person name="Hattori Y."/>
        </authorList>
    </citation>
    <scope>NUCLEOTIDE SEQUENCE [LARGE SCALE GENOMIC DNA]</scope>
    <source>
        <strain evidence="4 5">SB-73</strain>
    </source>
</reference>
<evidence type="ECO:0000256" key="3">
    <source>
        <dbReference type="SAM" id="MobiDB-lite"/>
    </source>
</evidence>
<dbReference type="GO" id="GO:0070319">
    <property type="term" value="C:Golgi to plasma membrane transport vesicle"/>
    <property type="evidence" value="ECO:0007669"/>
    <property type="project" value="TreeGrafter"/>
</dbReference>
<dbReference type="InterPro" id="IPR040351">
    <property type="entry name" value="RAB3IL/RAB3IP/Sec2"/>
</dbReference>
<dbReference type="PANTHER" id="PTHR14430">
    <property type="entry name" value="RABIN3-RELATED"/>
    <property type="match status" value="1"/>
</dbReference>
<dbReference type="GO" id="GO:0006887">
    <property type="term" value="P:exocytosis"/>
    <property type="evidence" value="ECO:0007669"/>
    <property type="project" value="TreeGrafter"/>
</dbReference>
<dbReference type="AlphaFoldDB" id="A0AAV5RQR4"/>
<keyword evidence="1 2" id="KW-0175">Coiled coil</keyword>
<protein>
    <submittedName>
        <fullName evidence="4">Guanine nucleotide exchange factor</fullName>
    </submittedName>
</protein>
<evidence type="ECO:0000256" key="2">
    <source>
        <dbReference type="SAM" id="Coils"/>
    </source>
</evidence>
<comment type="caution">
    <text evidence="4">The sequence shown here is derived from an EMBL/GenBank/DDBJ whole genome shotgun (WGS) entry which is preliminary data.</text>
</comment>
<feature type="coiled-coil region" evidence="2">
    <location>
        <begin position="4"/>
        <end position="106"/>
    </location>
</feature>
<name>A0AAV5RQR4_STABA</name>
<organism evidence="4 5">
    <name type="scientific">Starmerella bacillaris</name>
    <name type="common">Yeast</name>
    <name type="synonym">Candida zemplinina</name>
    <dbReference type="NCBI Taxonomy" id="1247836"/>
    <lineage>
        <taxon>Eukaryota</taxon>
        <taxon>Fungi</taxon>
        <taxon>Dikarya</taxon>
        <taxon>Ascomycota</taxon>
        <taxon>Saccharomycotina</taxon>
        <taxon>Dipodascomycetes</taxon>
        <taxon>Dipodascales</taxon>
        <taxon>Trichomonascaceae</taxon>
        <taxon>Starmerella</taxon>
    </lineage>
</organism>
<sequence>MATLAELQEEVVRQSTRRLEAENELTEMEQRWRAELKENNLLKSQNAEMQAEMNLCRSEVADLSTSLLDQANRKVEEANRRAQMVVDESQEVIASQAAELQALKEMLELLDTSNTSNAESINSMSVKPNSGNGFRNAGRSSSQRRAAVREMAVNGRPNEDNVLDLDAYCSPLRPILRTDLKDFTDFVAIWGCEAQHTQGRFAKLETPAWRKPRYVQRVIAEDIETTLRLDRSPHMSWLTCRAFLAGVLDQSITLEPVSARELSWSLRPSQPCILCGENRSQSVYARSYWARLTNDSEPIVLDLTCVTKARLACEFIAFLRNITKRPPADHDAHVRAWLQCNSMREQLFWVRTGGFYTESEEKMSQLLELLEMGDSERSSEVQIPSLPTRPGRVTESNDNDNINSDETKEGISENAIKQSISDIAGDSEQLRKDSEDIDPLDTGSNNEVELDEKIESKQIDENNEPNDSNEENEPEEPDSVTTVSTETSQHKLPNPIPVSPVQLPDSTF</sequence>
<feature type="compositionally biased region" description="Polar residues" evidence="3">
    <location>
        <begin position="480"/>
        <end position="491"/>
    </location>
</feature>
<dbReference type="CDD" id="cd21044">
    <property type="entry name" value="Rab11BD_RAB3IP_like"/>
    <property type="match status" value="1"/>
</dbReference>
<feature type="compositionally biased region" description="Acidic residues" evidence="3">
    <location>
        <begin position="461"/>
        <end position="478"/>
    </location>
</feature>
<feature type="compositionally biased region" description="Basic and acidic residues" evidence="3">
    <location>
        <begin position="451"/>
        <end position="460"/>
    </location>
</feature>
<gene>
    <name evidence="4" type="ORF">DASB73_038270</name>
</gene>
<dbReference type="GO" id="GO:0005085">
    <property type="term" value="F:guanyl-nucleotide exchange factor activity"/>
    <property type="evidence" value="ECO:0007669"/>
    <property type="project" value="InterPro"/>
</dbReference>